<sequence length="664" mass="71299">MDEIGLTTKDGGAHLVRLSRNGASLCGTLVHWLEDCDSRDGTFPVPFSRRMVECLAAALEQLVHTEQLAPLGDFSSPGCELGSLRHRALIFGVMATANYLDAPQLLQRHIGSLAVRLFFKGRSVTNLRRQLDVSPPIGGSSQDHREPIFTPPSKDSAAVGGDDVARWAAAAIGDDDTILSCLAWADALTLRTLKLISPAWRERARELLGNPASAWRQRLGAGEDVWVASGEWVQVASSILAALATISAALQSAAVDERPTQVAIACEHLYENVLPAFKSLGQADRQVTLPAVVRPCVQILCHPVFAALVAADDEVVRAHHRTHLQLLRHWASEQLAVVDPSVLSALLCGVDVRALATILAEPTYYLLGMTRTTQQEVAVALGGLEPAALIPAAAELFALTRASGLALNALHCDAAFDLVARLIRDERAERAGVDGAFLGQLLAERLDDGDIEQKLKLLCVLQRASLLTALPLTCASGICAVIRTLCPTRPPSYAPPGRPLPLWWQVIRTLRHNATGVYCDLTKIVALLGELGPRVLLQPAVLEAMMDVGPRIMRGPTSVAAWGSLVSRHLFALVPSEALAPHIEEIVRELTAPLSPPSPTHLVDMSAILIAHAAALPLALRKELRALCDSEATHGLVRGAAKDVLRAADRLARNAKRERDEASS</sequence>
<accession>A0A7S3T7R4</accession>
<dbReference type="EMBL" id="HBIR01043284">
    <property type="protein sequence ID" value="CAE0576520.1"/>
    <property type="molecule type" value="Transcribed_RNA"/>
</dbReference>
<proteinExistence type="predicted"/>
<dbReference type="AlphaFoldDB" id="A0A7S3T7R4"/>
<gene>
    <name evidence="1" type="ORF">EHUX00137_LOCUS33780</name>
</gene>
<organism evidence="1">
    <name type="scientific">Emiliania huxleyi</name>
    <name type="common">Coccolithophore</name>
    <name type="synonym">Pontosphaera huxleyi</name>
    <dbReference type="NCBI Taxonomy" id="2903"/>
    <lineage>
        <taxon>Eukaryota</taxon>
        <taxon>Haptista</taxon>
        <taxon>Haptophyta</taxon>
        <taxon>Prymnesiophyceae</taxon>
        <taxon>Isochrysidales</taxon>
        <taxon>Noelaerhabdaceae</taxon>
        <taxon>Emiliania</taxon>
    </lineage>
</organism>
<protein>
    <submittedName>
        <fullName evidence="1">Uncharacterized protein</fullName>
    </submittedName>
</protein>
<name>A0A7S3T7R4_EMIHU</name>
<evidence type="ECO:0000313" key="1">
    <source>
        <dbReference type="EMBL" id="CAE0576520.1"/>
    </source>
</evidence>
<reference evidence="1" key="1">
    <citation type="submission" date="2021-01" db="EMBL/GenBank/DDBJ databases">
        <authorList>
            <person name="Corre E."/>
            <person name="Pelletier E."/>
            <person name="Niang G."/>
            <person name="Scheremetjew M."/>
            <person name="Finn R."/>
            <person name="Kale V."/>
            <person name="Holt S."/>
            <person name="Cochrane G."/>
            <person name="Meng A."/>
            <person name="Brown T."/>
            <person name="Cohen L."/>
        </authorList>
    </citation>
    <scope>NUCLEOTIDE SEQUENCE</scope>
    <source>
        <strain evidence="1">379</strain>
    </source>
</reference>